<dbReference type="CDD" id="cd14279">
    <property type="entry name" value="CUE"/>
    <property type="match status" value="1"/>
</dbReference>
<dbReference type="GO" id="GO:0005634">
    <property type="term" value="C:nucleus"/>
    <property type="evidence" value="ECO:0007669"/>
    <property type="project" value="TreeGrafter"/>
</dbReference>
<dbReference type="SMART" id="SM01162">
    <property type="entry name" value="DUF1771"/>
    <property type="match status" value="1"/>
</dbReference>
<feature type="compositionally biased region" description="Basic and acidic residues" evidence="2">
    <location>
        <begin position="658"/>
        <end position="668"/>
    </location>
</feature>
<dbReference type="GO" id="GO:0004519">
    <property type="term" value="F:endonuclease activity"/>
    <property type="evidence" value="ECO:0007669"/>
    <property type="project" value="TreeGrafter"/>
</dbReference>
<feature type="domain" description="CUE" evidence="4">
    <location>
        <begin position="24"/>
        <end position="67"/>
    </location>
</feature>
<dbReference type="InterPro" id="IPR027417">
    <property type="entry name" value="P-loop_NTPase"/>
</dbReference>
<dbReference type="PROSITE" id="PS50828">
    <property type="entry name" value="SMR"/>
    <property type="match status" value="1"/>
</dbReference>
<dbReference type="InterPro" id="IPR056720">
    <property type="entry name" value="DUF7818"/>
</dbReference>
<feature type="region of interest" description="Disordered" evidence="2">
    <location>
        <begin position="1"/>
        <end position="23"/>
    </location>
</feature>
<dbReference type="InterPro" id="IPR003892">
    <property type="entry name" value="CUE"/>
</dbReference>
<dbReference type="InterPro" id="IPR002625">
    <property type="entry name" value="Smr_dom"/>
</dbReference>
<dbReference type="Pfam" id="PF01713">
    <property type="entry name" value="Smr"/>
    <property type="match status" value="1"/>
</dbReference>
<dbReference type="GO" id="GO:0043130">
    <property type="term" value="F:ubiquitin binding"/>
    <property type="evidence" value="ECO:0007669"/>
    <property type="project" value="InterPro"/>
</dbReference>
<feature type="compositionally biased region" description="Basic and acidic residues" evidence="2">
    <location>
        <begin position="1411"/>
        <end position="1429"/>
    </location>
</feature>
<dbReference type="Gene3D" id="3.40.50.300">
    <property type="entry name" value="P-loop containing nucleotide triphosphate hydrolases"/>
    <property type="match status" value="1"/>
</dbReference>
<evidence type="ECO:0000259" key="3">
    <source>
        <dbReference type="PROSITE" id="PS50828"/>
    </source>
</evidence>
<dbReference type="InterPro" id="IPR009060">
    <property type="entry name" value="UBA-like_sf"/>
</dbReference>
<keyword evidence="1" id="KW-0175">Coiled coil</keyword>
<evidence type="ECO:0000256" key="2">
    <source>
        <dbReference type="SAM" id="MobiDB-lite"/>
    </source>
</evidence>
<dbReference type="Pfam" id="PF25125">
    <property type="entry name" value="DUF7817"/>
    <property type="match status" value="1"/>
</dbReference>
<name>A0A3B4HAQ3_9CICH</name>
<feature type="compositionally biased region" description="Basic and acidic residues" evidence="2">
    <location>
        <begin position="768"/>
        <end position="781"/>
    </location>
</feature>
<accession>A0A3B4HAQ3</accession>
<dbReference type="InterPro" id="IPR036063">
    <property type="entry name" value="Smr_dom_sf"/>
</dbReference>
<proteinExistence type="predicted"/>
<dbReference type="Pfam" id="PF25124">
    <property type="entry name" value="DUF7816"/>
    <property type="match status" value="1"/>
</dbReference>
<feature type="compositionally biased region" description="Basic and acidic residues" evidence="2">
    <location>
        <begin position="706"/>
        <end position="725"/>
    </location>
</feature>
<dbReference type="InterPro" id="IPR056718">
    <property type="entry name" value="DUF7816"/>
</dbReference>
<dbReference type="SMART" id="SM00463">
    <property type="entry name" value="SMR"/>
    <property type="match status" value="1"/>
</dbReference>
<dbReference type="SUPFAM" id="SSF160443">
    <property type="entry name" value="SMR domain-like"/>
    <property type="match status" value="1"/>
</dbReference>
<feature type="compositionally biased region" description="Low complexity" evidence="2">
    <location>
        <begin position="145"/>
        <end position="155"/>
    </location>
</feature>
<evidence type="ECO:0000256" key="1">
    <source>
        <dbReference type="SAM" id="Coils"/>
    </source>
</evidence>
<evidence type="ECO:0000259" key="4">
    <source>
        <dbReference type="PROSITE" id="PS51140"/>
    </source>
</evidence>
<dbReference type="CDD" id="cd14365">
    <property type="entry name" value="CUE_N4BP2"/>
    <property type="match status" value="1"/>
</dbReference>
<dbReference type="SUPFAM" id="SSF52540">
    <property type="entry name" value="P-loop containing nucleoside triphosphate hydrolases"/>
    <property type="match status" value="1"/>
</dbReference>
<dbReference type="Pfam" id="PF25126">
    <property type="entry name" value="DUF7818"/>
    <property type="match status" value="1"/>
</dbReference>
<feature type="region of interest" description="Disordered" evidence="2">
    <location>
        <begin position="706"/>
        <end position="740"/>
    </location>
</feature>
<feature type="compositionally biased region" description="Basic and acidic residues" evidence="2">
    <location>
        <begin position="1147"/>
        <end position="1169"/>
    </location>
</feature>
<feature type="region of interest" description="Disordered" evidence="2">
    <location>
        <begin position="140"/>
        <end position="163"/>
    </location>
</feature>
<dbReference type="PANTHER" id="PTHR46535:SF1">
    <property type="entry name" value="NEDD4-BINDING PROTEIN 2"/>
    <property type="match status" value="1"/>
</dbReference>
<feature type="domain" description="Smr" evidence="3">
    <location>
        <begin position="1517"/>
        <end position="1597"/>
    </location>
</feature>
<dbReference type="SUPFAM" id="SSF46934">
    <property type="entry name" value="UBA-like"/>
    <property type="match status" value="1"/>
</dbReference>
<feature type="region of interest" description="Disordered" evidence="2">
    <location>
        <begin position="632"/>
        <end position="679"/>
    </location>
</feature>
<feature type="compositionally biased region" description="Acidic residues" evidence="2">
    <location>
        <begin position="648"/>
        <end position="657"/>
    </location>
</feature>
<dbReference type="InterPro" id="IPR013899">
    <property type="entry name" value="DUF1771"/>
</dbReference>
<dbReference type="PROSITE" id="PS51140">
    <property type="entry name" value="CUE"/>
    <property type="match status" value="1"/>
</dbReference>
<dbReference type="InterPro" id="IPR041801">
    <property type="entry name" value="N4BP2_CUE"/>
</dbReference>
<feature type="compositionally biased region" description="Low complexity" evidence="2">
    <location>
        <begin position="632"/>
        <end position="645"/>
    </location>
</feature>
<dbReference type="PANTHER" id="PTHR46535">
    <property type="entry name" value="NEDD4-BINDING PROTEIN 2"/>
    <property type="match status" value="1"/>
</dbReference>
<dbReference type="GeneTree" id="ENSGT00940000164462"/>
<sequence>MPRRKKNGQSPGRLPDGGANERGNLDEIVRSMQEMFSHLDPEVIYIVLSECDFKVEHAMDSLLELSVAAEDTVPAPPSVSGFERTAAALLAPQHFSEPSKPSQKPSSPPCSNLLTEELDLLIDQELETLAAQHDVGEEHQSTKYLSSGASLSSSFCPPPLPQQALPELLQSSLDHGSREPSAERLGPEGHFIEHLTTETSGNTPKLALDLAASGRPSAFQVYKKEDLTHTLSESAGAMQSDTGARSKMNPLNPEQLDQVPKHWNLEAPVFSPRMHGNQMPAFITPVAHTHSYWSAPYLIHGPLSQAPLKPSATIPKSWAQPAPPQLPARNSRLRLEGKVLVLLRGAPGSGKSTLARALLQNNPGGVVLSTDDYFTHNGEYNFDPTVLGEAHEWNHKRAKEAFEKGNNPIIIDNTNMQGWEMKPYVALKHDYKVLFKEPDTWWKYKPKELVRRTTHNVHVDTVRRMLEGYERFVTVQSIMGSEMPEQKRQCGDEIPVAFAESIGQRVKRERPSRRMEPADLVKDTNQVDSMTKVKEMIREEKVKRFEVVRYEEEKVTPKTMNFVGDWPCEGPLMQREARKRERYEVHGMEDEDACQEASVYEKAIRAQPGPDVTEVQKLLDLIQTGVATVSTCSSHSPFLSLSSGEGSEREDEADGSSEESHSSRSNSKERKRNKNTINVSRGDLPDCVLDWKAAASCIGQESRIDDSDGFKIENEGPNEEERNTTEPETADLNSANKENPTSALATDLLYSSKTLESNLCNSDTGSHSTEDEATPHVDMSKCTENDRETAAEADCTYMSEMCQSPVCEGSVETESSPSIGGGLEGKLRQGRRSGKQCKLALTFTQNCPLSVDCPNSTAQNPDSCHSGSAGETTFNANTTLDLKPNLDLSKSEASLQPPLADTGCFTQTEPQDFALLWRLNRQTNPDDSADSVATGDIRVLYGDSSRFVPELSSAVCAADAVHPSGHREVPYRVVHEKGTQLEEKELGLTQNRLESLRVLSRHFRLVSFDTLEDLYDKCSQDIEWTTNLLLDSGERFFRDEDGEEEDGQAHINDTSDLCAASCQAVESSSYPNMLDEDYPEDWPKEKPFMLEVETQQSTSVTVGESEESQNNIDVSDSGGAAVLVTNHPDAIPDSEKAPETDLSVPESVKERERSDSAEPKAISESDQERGAWGGSSDNAIIEMSGAKIEDEIANMEEMNRLLWAELEELEREEREEKQRGEETRGRHHLDIQSVELKLPTELALQLTELFGPVGSVNMHRLNSFSGLLGSVHWGDSQTGKTGSRDQTQSANVLISTDEYTSAGSHPEPRGPMPIMDHWNASRPLVSLREIMEEEQALQNNLEKVTRADLDQRNGAALLKEKQLYALFPTIDRHFLQDIFRDHNYSLTEAELFLRSLLNEEPVKTVVAPEAPRSDHHRPASKEREKKQRAVESAVPNYQDTEDPDYEDFRAEARLQRSRQLESFAKAAEAYKQGRKEVASFYAQQGHLHSQRMREANHRAAVQIFERVNSSLLPSNILDLHGLHVNEALEHLAQVLLDKTKGGLCRPQLSVITGRGNRSQGGVARIRPAVIDYLTNKHYRYARTHTQDMLHALHVHLHPHFLVSLHLSGSLSQSRVLCWSL</sequence>
<feature type="region of interest" description="Disordered" evidence="2">
    <location>
        <begin position="1096"/>
        <end position="1177"/>
    </location>
</feature>
<feature type="region of interest" description="Disordered" evidence="2">
    <location>
        <begin position="759"/>
        <end position="781"/>
    </location>
</feature>
<dbReference type="Pfam" id="PF13671">
    <property type="entry name" value="AAA_33"/>
    <property type="match status" value="1"/>
</dbReference>
<organism evidence="5">
    <name type="scientific">Pundamilia nyererei</name>
    <dbReference type="NCBI Taxonomy" id="303518"/>
    <lineage>
        <taxon>Eukaryota</taxon>
        <taxon>Metazoa</taxon>
        <taxon>Chordata</taxon>
        <taxon>Craniata</taxon>
        <taxon>Vertebrata</taxon>
        <taxon>Euteleostomi</taxon>
        <taxon>Actinopterygii</taxon>
        <taxon>Neopterygii</taxon>
        <taxon>Teleostei</taxon>
        <taxon>Neoteleostei</taxon>
        <taxon>Acanthomorphata</taxon>
        <taxon>Ovalentaria</taxon>
        <taxon>Cichlomorphae</taxon>
        <taxon>Cichliformes</taxon>
        <taxon>Cichlidae</taxon>
        <taxon>African cichlids</taxon>
        <taxon>Pseudocrenilabrinae</taxon>
        <taxon>Haplochromini</taxon>
        <taxon>Pundamilia</taxon>
    </lineage>
</organism>
<dbReference type="InterPro" id="IPR052772">
    <property type="entry name" value="Endo/PolyKinase_Domain-Protein"/>
</dbReference>
<dbReference type="Pfam" id="PF08590">
    <property type="entry name" value="DUF1771"/>
    <property type="match status" value="1"/>
</dbReference>
<dbReference type="Ensembl" id="ENSPNYT00000031380.1">
    <property type="protein sequence ID" value="ENSPNYP00000030636.1"/>
    <property type="gene ID" value="ENSPNYG00000023077.1"/>
</dbReference>
<feature type="compositionally biased region" description="Polar residues" evidence="2">
    <location>
        <begin position="731"/>
        <end position="740"/>
    </location>
</feature>
<feature type="coiled-coil region" evidence="1">
    <location>
        <begin position="1192"/>
        <end position="1226"/>
    </location>
</feature>
<dbReference type="Gene3D" id="1.10.8.10">
    <property type="entry name" value="DNA helicase RuvA subunit, C-terminal domain"/>
    <property type="match status" value="1"/>
</dbReference>
<dbReference type="Gene3D" id="3.30.1370.110">
    <property type="match status" value="1"/>
</dbReference>
<feature type="region of interest" description="Disordered" evidence="2">
    <location>
        <begin position="1405"/>
        <end position="1443"/>
    </location>
</feature>
<protein>
    <submittedName>
        <fullName evidence="5">NEDD4 binding protein 2</fullName>
    </submittedName>
</protein>
<dbReference type="InterPro" id="IPR056719">
    <property type="entry name" value="DUF7817"/>
</dbReference>
<reference evidence="5" key="1">
    <citation type="submission" date="2023-09" db="UniProtKB">
        <authorList>
            <consortium name="Ensembl"/>
        </authorList>
    </citation>
    <scope>IDENTIFICATION</scope>
</reference>
<feature type="region of interest" description="Disordered" evidence="2">
    <location>
        <begin position="236"/>
        <end position="255"/>
    </location>
</feature>
<dbReference type="SMART" id="SM00546">
    <property type="entry name" value="CUE"/>
    <property type="match status" value="2"/>
</dbReference>
<evidence type="ECO:0000313" key="5">
    <source>
        <dbReference type="Ensembl" id="ENSPNYP00000030636.1"/>
    </source>
</evidence>